<dbReference type="SUPFAM" id="SSF46785">
    <property type="entry name" value="Winged helix' DNA-binding domain"/>
    <property type="match status" value="1"/>
</dbReference>
<dbReference type="Pfam" id="PF23282">
    <property type="entry name" value="WHD_ROQ1"/>
    <property type="match status" value="2"/>
</dbReference>
<dbReference type="PANTHER" id="PTHR11017:SF297">
    <property type="entry name" value="ADP-RIBOSYL CYCLASE_CYCLIC ADP-RIBOSE HYDROLASE"/>
    <property type="match status" value="1"/>
</dbReference>
<dbReference type="Gene3D" id="3.40.50.10140">
    <property type="entry name" value="Toll/interleukin-1 receptor homology (TIR) domain"/>
    <property type="match status" value="2"/>
</dbReference>
<dbReference type="InterPro" id="IPR058192">
    <property type="entry name" value="WHD_ROQ1-like"/>
</dbReference>
<reference evidence="11 12" key="1">
    <citation type="journal article" date="2014" name="Genome Biol.">
        <title>Transcriptome and methylome profiling reveals relics of genome dominance in the mesopolyploid Brassica oleracea.</title>
        <authorList>
            <person name="Parkin I.A."/>
            <person name="Koh C."/>
            <person name="Tang H."/>
            <person name="Robinson S.J."/>
            <person name="Kagale S."/>
            <person name="Clarke W.E."/>
            <person name="Town C.D."/>
            <person name="Nixon J."/>
            <person name="Krishnakumar V."/>
            <person name="Bidwell S.L."/>
            <person name="Denoeud F."/>
            <person name="Belcram H."/>
            <person name="Links M.G."/>
            <person name="Just J."/>
            <person name="Clarke C."/>
            <person name="Bender T."/>
            <person name="Huebert T."/>
            <person name="Mason A.S."/>
            <person name="Pires J.C."/>
            <person name="Barker G."/>
            <person name="Moore J."/>
            <person name="Walley P.G."/>
            <person name="Manoli S."/>
            <person name="Batley J."/>
            <person name="Edwards D."/>
            <person name="Nelson M.N."/>
            <person name="Wang X."/>
            <person name="Paterson A.H."/>
            <person name="King G."/>
            <person name="Bancroft I."/>
            <person name="Chalhoub B."/>
            <person name="Sharpe A.G."/>
        </authorList>
    </citation>
    <scope>NUCLEOTIDE SEQUENCE</scope>
    <source>
        <strain evidence="11 12">cv. TO1000</strain>
    </source>
</reference>
<comment type="catalytic activity">
    <reaction evidence="7">
        <text>NAD(+) + H2O = ADP-D-ribose + nicotinamide + H(+)</text>
        <dbReference type="Rhea" id="RHEA:16301"/>
        <dbReference type="ChEBI" id="CHEBI:15377"/>
        <dbReference type="ChEBI" id="CHEBI:15378"/>
        <dbReference type="ChEBI" id="CHEBI:17154"/>
        <dbReference type="ChEBI" id="CHEBI:57540"/>
        <dbReference type="ChEBI" id="CHEBI:57967"/>
        <dbReference type="EC" id="3.2.2.6"/>
    </reaction>
    <physiologicalReaction direction="left-to-right" evidence="7">
        <dbReference type="Rhea" id="RHEA:16302"/>
    </physiologicalReaction>
</comment>
<dbReference type="SUPFAM" id="SSF52047">
    <property type="entry name" value="RNI-like"/>
    <property type="match status" value="1"/>
</dbReference>
<dbReference type="InterPro" id="IPR035897">
    <property type="entry name" value="Toll_tir_struct_dom_sf"/>
</dbReference>
<evidence type="ECO:0000256" key="8">
    <source>
        <dbReference type="SAM" id="MobiDB-lite"/>
    </source>
</evidence>
<evidence type="ECO:0000256" key="4">
    <source>
        <dbReference type="ARBA" id="ARBA00022801"/>
    </source>
</evidence>
<keyword evidence="4" id="KW-0378">Hydrolase</keyword>
<dbReference type="Gene3D" id="3.80.10.10">
    <property type="entry name" value="Ribonuclease Inhibitor"/>
    <property type="match status" value="5"/>
</dbReference>
<evidence type="ECO:0000259" key="10">
    <source>
        <dbReference type="PROSITE" id="PS50104"/>
    </source>
</evidence>
<evidence type="ECO:0000256" key="5">
    <source>
        <dbReference type="ARBA" id="ARBA00022821"/>
    </source>
</evidence>
<dbReference type="SMART" id="SM00382">
    <property type="entry name" value="AAA"/>
    <property type="match status" value="2"/>
</dbReference>
<reference evidence="11" key="2">
    <citation type="submission" date="2015-03" db="UniProtKB">
        <authorList>
            <consortium name="EnsemblPlants"/>
        </authorList>
    </citation>
    <scope>IDENTIFICATION</scope>
</reference>
<dbReference type="PANTHER" id="PTHR11017">
    <property type="entry name" value="LEUCINE-RICH REPEAT-CONTAINING PROTEIN"/>
    <property type="match status" value="1"/>
</dbReference>
<dbReference type="Pfam" id="PF00931">
    <property type="entry name" value="NB-ARC"/>
    <property type="match status" value="3"/>
</dbReference>
<dbReference type="InterPro" id="IPR000157">
    <property type="entry name" value="TIR_dom"/>
</dbReference>
<dbReference type="GO" id="GO:0006952">
    <property type="term" value="P:defense response"/>
    <property type="evidence" value="ECO:0007669"/>
    <property type="project" value="UniProtKB-KW"/>
</dbReference>
<keyword evidence="2" id="KW-0433">Leucine-rich repeat</keyword>
<feature type="domain" description="TIR" evidence="10">
    <location>
        <begin position="2179"/>
        <end position="2348"/>
    </location>
</feature>
<evidence type="ECO:0000256" key="7">
    <source>
        <dbReference type="ARBA" id="ARBA00047304"/>
    </source>
</evidence>
<evidence type="ECO:0000256" key="9">
    <source>
        <dbReference type="SAM" id="Phobius"/>
    </source>
</evidence>
<dbReference type="InterPro" id="IPR032675">
    <property type="entry name" value="LRR_dom_sf"/>
</dbReference>
<dbReference type="Gramene" id="Bo3g153660.1">
    <property type="protein sequence ID" value="Bo3g153660.1"/>
    <property type="gene ID" value="Bo3g153660"/>
</dbReference>
<dbReference type="InterPro" id="IPR011713">
    <property type="entry name" value="Leu-rich_rpt_3"/>
</dbReference>
<dbReference type="GO" id="GO:0007165">
    <property type="term" value="P:signal transduction"/>
    <property type="evidence" value="ECO:0007669"/>
    <property type="project" value="InterPro"/>
</dbReference>
<evidence type="ECO:0000256" key="2">
    <source>
        <dbReference type="ARBA" id="ARBA00022614"/>
    </source>
</evidence>
<accession>A0A0D3BJW2</accession>
<dbReference type="Pfam" id="PF01582">
    <property type="entry name" value="TIR"/>
    <property type="match status" value="2"/>
</dbReference>
<evidence type="ECO:0000256" key="1">
    <source>
        <dbReference type="ARBA" id="ARBA00011982"/>
    </source>
</evidence>
<keyword evidence="9" id="KW-1133">Transmembrane helix</keyword>
<dbReference type="InterPro" id="IPR044974">
    <property type="entry name" value="Disease_R_plants"/>
</dbReference>
<dbReference type="PROSITE" id="PS50104">
    <property type="entry name" value="TIR"/>
    <property type="match status" value="2"/>
</dbReference>
<keyword evidence="12" id="KW-1185">Reference proteome</keyword>
<evidence type="ECO:0000313" key="11">
    <source>
        <dbReference type="EnsemblPlants" id="Bo3g153660.1"/>
    </source>
</evidence>
<name>A0A0D3BJW2_BRAOL</name>
<feature type="region of interest" description="Disordered" evidence="8">
    <location>
        <begin position="527"/>
        <end position="546"/>
    </location>
</feature>
<dbReference type="InterPro" id="IPR027417">
    <property type="entry name" value="P-loop_NTPase"/>
</dbReference>
<organism evidence="11 12">
    <name type="scientific">Brassica oleracea var. oleracea</name>
    <dbReference type="NCBI Taxonomy" id="109376"/>
    <lineage>
        <taxon>Eukaryota</taxon>
        <taxon>Viridiplantae</taxon>
        <taxon>Streptophyta</taxon>
        <taxon>Embryophyta</taxon>
        <taxon>Tracheophyta</taxon>
        <taxon>Spermatophyta</taxon>
        <taxon>Magnoliopsida</taxon>
        <taxon>eudicotyledons</taxon>
        <taxon>Gunneridae</taxon>
        <taxon>Pentapetalae</taxon>
        <taxon>rosids</taxon>
        <taxon>malvids</taxon>
        <taxon>Brassicales</taxon>
        <taxon>Brassicaceae</taxon>
        <taxon>Brassiceae</taxon>
        <taxon>Brassica</taxon>
    </lineage>
</organism>
<dbReference type="SUPFAM" id="SSF52058">
    <property type="entry name" value="L domain-like"/>
    <property type="match status" value="3"/>
</dbReference>
<dbReference type="Gene3D" id="3.40.50.300">
    <property type="entry name" value="P-loop containing nucleotide triphosphate hydrolases"/>
    <property type="match status" value="3"/>
</dbReference>
<dbReference type="InterPro" id="IPR002182">
    <property type="entry name" value="NB-ARC"/>
</dbReference>
<dbReference type="EC" id="3.2.2.6" evidence="1"/>
<dbReference type="PRINTS" id="PR00364">
    <property type="entry name" value="DISEASERSIST"/>
</dbReference>
<protein>
    <recommendedName>
        <fullName evidence="1">ADP-ribosyl cyclase/cyclic ADP-ribose hydrolase</fullName>
        <ecNumber evidence="1">3.2.2.6</ecNumber>
    </recommendedName>
</protein>
<evidence type="ECO:0000313" key="12">
    <source>
        <dbReference type="Proteomes" id="UP000032141"/>
    </source>
</evidence>
<dbReference type="SMART" id="SM00255">
    <property type="entry name" value="TIR"/>
    <property type="match status" value="2"/>
</dbReference>
<keyword evidence="3" id="KW-0677">Repeat</keyword>
<keyword evidence="6" id="KW-0520">NAD</keyword>
<dbReference type="InterPro" id="IPR042197">
    <property type="entry name" value="Apaf_helical"/>
</dbReference>
<dbReference type="InterPro" id="IPR045344">
    <property type="entry name" value="C-JID"/>
</dbReference>
<dbReference type="EnsemblPlants" id="Bo3g153660.1">
    <property type="protein sequence ID" value="Bo3g153660.1"/>
    <property type="gene ID" value="Bo3g153660"/>
</dbReference>
<proteinExistence type="predicted"/>
<feature type="transmembrane region" description="Helical" evidence="9">
    <location>
        <begin position="12"/>
        <end position="33"/>
    </location>
</feature>
<dbReference type="Pfam" id="PF07725">
    <property type="entry name" value="LRR_3"/>
    <property type="match status" value="3"/>
</dbReference>
<keyword evidence="5" id="KW-0611">Plant defense</keyword>
<sequence>KIFHITSRKQNNGFFFFFFFNSVGSSVFLSHVVKELKSKGIDLFVDNDIERSKSIGPELVDAIKGSRIAIVLLSMNYASSTWCLNELVEIIKCRQEFGQTVMSIFYQVDPSDIKKQTGQFGKVFKKTCKGKTEDEIRRWKRGCRLHLSTLLRCVSHHELQIRSRLLYTNPANQTSLSLVLCFDMDLKPPDDEMKAKASSNFSLPASSSPITNSLSNPFSVTESSPALLQPPINNTGIAKVLVLDEDSEKETDVVDSLVDAGELSSNPPDAFVPFLGAWAKPLTFAPPATPPMPATPSDFDPQDIHTAVREFPRIPVQKIPVPELKDDGTLRFPWAARMNPATRNHYRAAKPTFRLNGTPQVTISQVLSLGPENRREYVIGQFHRCSLPPGGLIHAVVNRLLGRSCRIGCHTEQIHVETVSMHEVSNEVRGVETDKEPAQFSAVSDQVVVQVENSETRCRAEASLMPANLPIHSKVTIAISSNSQSTSPPLAGIISAPAQPTIMEEISSPIMVSKTNLEVGDNSLAFTPTHDSLSHNHTEQPNVQDDEDGLMSDAMTNLNTSRGGSPIKPLQKYQDMDWNTIRIKGKQGRLGRGKTEAEMIEVIATDVSNKLNLSAPCSDFDGLVGMESKMTEMRSLLQLDSNVVRKIGILGPSGIDRLKDKKVLVVLDDVDRSVKLEAMAKETSWFGPGSRIIITTQDQKVLKASGINHIHKVNLPSDDEALQMFCMYAFDQKYPKDGFEELAWKVRDLVACFFNDEPVDIVEGCLAKCFLDVTQGIRVLVEKSLISIEEERIKMSKLLVQLGRQIVQNESVSEPGKRQFLNDASDSGEVLSDDKAGNSSVIGINLEPDDEITWTSERAFERLSNLQFLRILGKCVEPQSMNYLSQKLRVLIWRNFKITCFPSSFNPKFLVKLEMHSSKLVKFWEGIKPLNNLKWMDLSDSRKLEELPDFSTATNLHDLNLSDCERLVELPSSIGSAVNLHQLNFHNCMSLVKLPSSIGNAVNLRELNLEYCSRLVELPSSIWNIVNLKVLNLAYCSSLVELPSSDLYSLQSYHQSSTNIQELDPWIGRISRLQQLVLMGMKKLVSLPPLPDSLLDLHAEECESLERLDCTFRNPDISLYFINCYKLNQEARDLIIQSGTFAVFPAEEVPQCFTYRSSGSSVTVKLNQMPVGKSTKFKVGVICDIDEYEFGETKQEDILCRITSEGNAITFYYRPGRRVYPGHLYKYEIEVETEDVASTELVFEFEVDYANDAGEDVTWEIKGCGILQLLDIMNFSSSEDSASSSSAWDISEPIMNLSKACAEVKLGKKKSASKDKILNKIQTRNQHLYGTRAGMDRVASIGSQTSFVCLIGNALIVGRELSDAIANEEEVACWSCSRVAETEAKMIEVIAIDVSNKLNNFAPSDSNEVRKIGILGPLGIGKTTIARYLFNQHSQDFQLSVFMDNIRRNYPAAAACSDGYSVMLDLQKQFMSQLTNEACIKVPHLGVVKDRLKDKKVLVVLDDVDQLIQLEAMAKETCWFGPGSRIIITTQNQKILKASGINHIYKSLLQKLIRSLVGRLPLGLRVMGSYFRGMSEQDWIEALPSEPGNPQFLNDAIDVGEVLIDDKAGRSSVVGRDLDEKITCASERAFIRLSNLQFLRTKRDGFNLQSMNYISRKLRVLSWPMFHRTCFPSSFNPTFQAKLEMPFSKLEKLWGETKPLNLKWMELSYSNCLKELPDFSTATNLYELDLTHSSSLVKLSSSAGNAINLQNLNLSHCSDLVEIPSSIITNLESLDFYGYSSLVEVPFNIEEVIDSIYINLSYCSSMVEVPSSTENAINLQELNLNDCSSLVEIPFYIGNAFYLQKLNMSYCASLVELTSSTGNTANFKEHDLDHCRVELPSSMRKLGGLSELELRECSKLEVLLASINLESLGEVNLSDWSLLKNYPENSTDVQETDPWIGRISGLRKLVQSGMEKLESLPPLPDSLWALDAENGESLERLGSSFRNPDINLSFLNYFKQNEEEKDLIIQTPSNECAVFPGEEMPQCFTYRSSGSSLTVKLNQKPLGTSTKFKACIVCAGEDEKGFTEWERASVCCSITTSVGIALSSCLNTIEQFLPGHLYTFEFEVETDEVTSTELVFEFEVDYADVIKKGKTLEIKECGIMLVNMIESFGDDNSSGAIDGARGSADPYQLFFEASNTISIVMNLKQTLKIEQYVRTNFLSHVLKELRSKGIDSFIDNDIERSKLIGPELVEAIRGSRIAIVLLSRNYASSTWCLNELVEIMKCREEFGQTVMPLFYELDPTDVKKQTGDFGKVLGKTCRGKEKEDIQRWKRALTQVAQIAGFHSAKGENEAELIEYIATDVSNKLNLSAPCSDFDGLVGMESRMAEMRRVLQLDSDEVRKIGILGPPGIGKTTIARSLFNRHSQDFQLSVFMDNIKKKYVIMACSDDYSVKLDLQKQFMSQLTNDTGIKIPHLGVAKDRLKDKKVLVVLDDVDQLVQLEAMAKETSWFGPGSRIIITTQDENVLKASGIDHIHRVNLPSDDEALQMFCLYAFGQKYPKNGFKKLACEVRSLVGGLPLGLRVMGSYFRGMSEQDWREALPRLKIHLDRNGEIAGILKFSYDALNDEDKRLFLHIACFFSGEPVDMVERCLEKCFQDVRQGLRVLSEKSLIYSKSGLIMMSTLLFQLGRQIVQKESISEPGKRQFLNDAIDIGEVLSDDKAGNSSVIGIDLEWNKDITWTSERAFERLSNLEFIRILGKGVNPLKFLVNLFVRNSNLEKLWEENKPLKNIKWMDLALSRRLKELPDLSTAINLYYLDLSYCSSLVKLPSSIGNATNLEKLSLNYCSSLVKLPSSIGNAINLKTLSLKGCSSMVKLPSSIWNIVNLEELNLENCSNLVELPSLLRSEIEKCTKSDCSRGSGKIINRLPIIAGLLSNPQFEKNNTIKYFESSTYIEELEPWIGRILRLRRLVLSGMRKLVSLPQLPDSLLELDAENCESLERLHCSFPNQDIRLNFANCFKLNQEARDLIIQMPTNKYAVFPTEKVPICFSYRSAGSSLTVKLNRLPVGKSTKFKACILCANDDENNFGLWETASVFCTITFGGNASIACNKRVERVLPGNLCTFEVEVETEEVPFEDFESSDIELVREDDGELPLGLRVMGSYFRGMSEQDWTKALPKLRTHLDRDGEIALILKFTLRVLAEKSLISMESGWIEMSELLVQLGRKMVREQSVSEPSKRQFLHNKFDFGEVLSNYKDGSSSVIGIDLKEDECNPKFLVKLEMAYSKLEKLWEESKPLSNLKFMDLSFSERLEELPDLSTAPNLYDVDLTNCSSLVKLPSSIGNSTKLNKLNLMNCSSLVEILSSITTITSLKSLDLCGCSSLVEIPFNMDIDQV</sequence>
<dbReference type="eggNOG" id="ENOG502SUNR">
    <property type="taxonomic scope" value="Eukaryota"/>
</dbReference>
<dbReference type="GO" id="GO:0061809">
    <property type="term" value="F:NAD+ nucleosidase activity, cyclic ADP-ribose generating"/>
    <property type="evidence" value="ECO:0007669"/>
    <property type="project" value="UniProtKB-EC"/>
</dbReference>
<dbReference type="FunFam" id="3.40.50.10140:FF:000007">
    <property type="entry name" value="Disease resistance protein (TIR-NBS-LRR class)"/>
    <property type="match status" value="2"/>
</dbReference>
<dbReference type="InterPro" id="IPR036390">
    <property type="entry name" value="WH_DNA-bd_sf"/>
</dbReference>
<dbReference type="InterPro" id="IPR003593">
    <property type="entry name" value="AAA+_ATPase"/>
</dbReference>
<dbReference type="STRING" id="109376.A0A0D3BJW2"/>
<feature type="domain" description="TIR" evidence="10">
    <location>
        <begin position="12"/>
        <end position="147"/>
    </location>
</feature>
<evidence type="ECO:0000256" key="6">
    <source>
        <dbReference type="ARBA" id="ARBA00023027"/>
    </source>
</evidence>
<evidence type="ECO:0000256" key="3">
    <source>
        <dbReference type="ARBA" id="ARBA00022737"/>
    </source>
</evidence>
<dbReference type="SUPFAM" id="SSF52200">
    <property type="entry name" value="Toll/Interleukin receptor TIR domain"/>
    <property type="match status" value="2"/>
</dbReference>
<dbReference type="Proteomes" id="UP000032141">
    <property type="component" value="Chromosome C3"/>
</dbReference>
<keyword evidence="9" id="KW-0812">Transmembrane</keyword>
<dbReference type="FunFam" id="1.10.8.430:FF:000002">
    <property type="entry name" value="Disease resistance protein (TIR-NBS-LRR class)"/>
    <property type="match status" value="1"/>
</dbReference>
<dbReference type="SUPFAM" id="SSF52540">
    <property type="entry name" value="P-loop containing nucleoside triphosphate hydrolases"/>
    <property type="match status" value="3"/>
</dbReference>
<dbReference type="HOGENOM" id="CLU_225040_0_0_1"/>
<dbReference type="Gene3D" id="1.10.8.430">
    <property type="entry name" value="Helical domain of apoptotic protease-activating factors"/>
    <property type="match status" value="1"/>
</dbReference>
<dbReference type="Pfam" id="PF20160">
    <property type="entry name" value="C-JID"/>
    <property type="match status" value="3"/>
</dbReference>
<keyword evidence="9" id="KW-0472">Membrane</keyword>
<dbReference type="GO" id="GO:0043531">
    <property type="term" value="F:ADP binding"/>
    <property type="evidence" value="ECO:0007669"/>
    <property type="project" value="InterPro"/>
</dbReference>
<dbReference type="FunFam" id="3.40.50.300:FF:001002">
    <property type="entry name" value="Disease resistance protein (TIR-NBS-LRR class)"/>
    <property type="match status" value="1"/>
</dbReference>